<keyword evidence="1" id="KW-0472">Membrane</keyword>
<keyword evidence="3" id="KW-1185">Reference proteome</keyword>
<gene>
    <name evidence="2" type="ORF">EJC51_44805</name>
</gene>
<organism evidence="2 3">
    <name type="scientific">Streptomyces aquilus</name>
    <dbReference type="NCBI Taxonomy" id="2548456"/>
    <lineage>
        <taxon>Bacteria</taxon>
        <taxon>Bacillati</taxon>
        <taxon>Actinomycetota</taxon>
        <taxon>Actinomycetes</taxon>
        <taxon>Kitasatosporales</taxon>
        <taxon>Streptomycetaceae</taxon>
        <taxon>Streptomyces</taxon>
    </lineage>
</organism>
<dbReference type="AlphaFoldDB" id="A0A3Q9C3E2"/>
<name>A0A3Q9C3E2_9ACTN</name>
<evidence type="ECO:0000256" key="1">
    <source>
        <dbReference type="SAM" id="Phobius"/>
    </source>
</evidence>
<feature type="transmembrane region" description="Helical" evidence="1">
    <location>
        <begin position="48"/>
        <end position="68"/>
    </location>
</feature>
<keyword evidence="1" id="KW-1133">Transmembrane helix</keyword>
<dbReference type="Proteomes" id="UP000280197">
    <property type="component" value="Chromosome"/>
</dbReference>
<dbReference type="RefSeq" id="WP_126276375.1">
    <property type="nucleotide sequence ID" value="NZ_CP034463.1"/>
</dbReference>
<proteinExistence type="predicted"/>
<sequence>MPQSVRLAVVGVWAKALLGLAAGALLLSVVSGAVVFFEDLSLSASALGLLQGGGVSVLAGIVFALAVLRALRSAEAESWFDR</sequence>
<accession>A0A3Q9C3E2</accession>
<keyword evidence="1" id="KW-0812">Transmembrane</keyword>
<dbReference type="EMBL" id="CP034463">
    <property type="protein sequence ID" value="AZP22573.1"/>
    <property type="molecule type" value="Genomic_DNA"/>
</dbReference>
<dbReference type="KEGG" id="saqu:EJC51_44805"/>
<reference evidence="2 3" key="1">
    <citation type="submission" date="2018-12" db="EMBL/GenBank/DDBJ databases">
        <authorList>
            <person name="Li K."/>
        </authorList>
    </citation>
    <scope>NUCLEOTIDE SEQUENCE [LARGE SCALE GENOMIC DNA]</scope>
    <source>
        <strain evidence="3">CR22</strain>
    </source>
</reference>
<evidence type="ECO:0000313" key="3">
    <source>
        <dbReference type="Proteomes" id="UP000280197"/>
    </source>
</evidence>
<evidence type="ECO:0000313" key="2">
    <source>
        <dbReference type="EMBL" id="AZP22573.1"/>
    </source>
</evidence>
<protein>
    <submittedName>
        <fullName evidence="2">Uncharacterized protein</fullName>
    </submittedName>
</protein>